<dbReference type="Proteomes" id="UP001066276">
    <property type="component" value="Chromosome 4_1"/>
</dbReference>
<organism evidence="1 2">
    <name type="scientific">Pleurodeles waltl</name>
    <name type="common">Iberian ribbed newt</name>
    <dbReference type="NCBI Taxonomy" id="8319"/>
    <lineage>
        <taxon>Eukaryota</taxon>
        <taxon>Metazoa</taxon>
        <taxon>Chordata</taxon>
        <taxon>Craniata</taxon>
        <taxon>Vertebrata</taxon>
        <taxon>Euteleostomi</taxon>
        <taxon>Amphibia</taxon>
        <taxon>Batrachia</taxon>
        <taxon>Caudata</taxon>
        <taxon>Salamandroidea</taxon>
        <taxon>Salamandridae</taxon>
        <taxon>Pleurodelinae</taxon>
        <taxon>Pleurodeles</taxon>
    </lineage>
</organism>
<protein>
    <submittedName>
        <fullName evidence="1">Uncharacterized protein</fullName>
    </submittedName>
</protein>
<gene>
    <name evidence="1" type="ORF">NDU88_004913</name>
</gene>
<accession>A0AAV7T9G8</accession>
<sequence length="172" mass="19586">MPPHLLVSMEPFRDLRGHRQCHRRRQDCLKKHEMASLFFWDVSAHVVSSEISCRQVKAVLTLVEAPSGAASTLIRGVLLQEWWRISVTRHVSLDFSYSRLDSHGAALGGAGLVRPRFLDHHWLLQNAASSELCWVMLQRPRHRHSTPTSNTALQLLRSAPHTLRETKALNTC</sequence>
<keyword evidence="2" id="KW-1185">Reference proteome</keyword>
<dbReference type="EMBL" id="JANPWB010000007">
    <property type="protein sequence ID" value="KAJ1173071.1"/>
    <property type="molecule type" value="Genomic_DNA"/>
</dbReference>
<comment type="caution">
    <text evidence="1">The sequence shown here is derived from an EMBL/GenBank/DDBJ whole genome shotgun (WGS) entry which is preliminary data.</text>
</comment>
<name>A0AAV7T9G8_PLEWA</name>
<reference evidence="1" key="1">
    <citation type="journal article" date="2022" name="bioRxiv">
        <title>Sequencing and chromosome-scale assembly of the giantPleurodeles waltlgenome.</title>
        <authorList>
            <person name="Brown T."/>
            <person name="Elewa A."/>
            <person name="Iarovenko S."/>
            <person name="Subramanian E."/>
            <person name="Araus A.J."/>
            <person name="Petzold A."/>
            <person name="Susuki M."/>
            <person name="Suzuki K.-i.T."/>
            <person name="Hayashi T."/>
            <person name="Toyoda A."/>
            <person name="Oliveira C."/>
            <person name="Osipova E."/>
            <person name="Leigh N.D."/>
            <person name="Simon A."/>
            <person name="Yun M.H."/>
        </authorList>
    </citation>
    <scope>NUCLEOTIDE SEQUENCE</scope>
    <source>
        <strain evidence="1">20211129_DDA</strain>
        <tissue evidence="1">Liver</tissue>
    </source>
</reference>
<proteinExistence type="predicted"/>
<evidence type="ECO:0000313" key="2">
    <source>
        <dbReference type="Proteomes" id="UP001066276"/>
    </source>
</evidence>
<evidence type="ECO:0000313" key="1">
    <source>
        <dbReference type="EMBL" id="KAJ1173071.1"/>
    </source>
</evidence>
<dbReference type="AlphaFoldDB" id="A0AAV7T9G8"/>